<evidence type="ECO:0008006" key="3">
    <source>
        <dbReference type="Google" id="ProtNLM"/>
    </source>
</evidence>
<organism evidence="1 2">
    <name type="scientific">Yaniella flava</name>
    <dbReference type="NCBI Taxonomy" id="287930"/>
    <lineage>
        <taxon>Bacteria</taxon>
        <taxon>Bacillati</taxon>
        <taxon>Actinomycetota</taxon>
        <taxon>Actinomycetes</taxon>
        <taxon>Micrococcales</taxon>
        <taxon>Micrococcaceae</taxon>
        <taxon>Yaniella</taxon>
    </lineage>
</organism>
<reference evidence="1 2" key="1">
    <citation type="journal article" date="2019" name="Int. J. Syst. Evol. Microbiol.">
        <title>The Global Catalogue of Microorganisms (GCM) 10K type strain sequencing project: providing services to taxonomists for standard genome sequencing and annotation.</title>
        <authorList>
            <consortium name="The Broad Institute Genomics Platform"/>
            <consortium name="The Broad Institute Genome Sequencing Center for Infectious Disease"/>
            <person name="Wu L."/>
            <person name="Ma J."/>
        </authorList>
    </citation>
    <scope>NUCLEOTIDE SEQUENCE [LARGE SCALE GENOMIC DNA]</scope>
    <source>
        <strain evidence="1 2">JCM 13595</strain>
    </source>
</reference>
<dbReference type="Pfam" id="PF22673">
    <property type="entry name" value="MCP-like_PDC_1"/>
    <property type="match status" value="1"/>
</dbReference>
<dbReference type="EMBL" id="BAAAMN010000010">
    <property type="protein sequence ID" value="GAA2029513.1"/>
    <property type="molecule type" value="Genomic_DNA"/>
</dbReference>
<comment type="caution">
    <text evidence="1">The sequence shown here is derived from an EMBL/GenBank/DDBJ whole genome shotgun (WGS) entry which is preliminary data.</text>
</comment>
<sequence>MEFAHTTAEITLRLSDWIESIFQDVTQIGSKFADVIEQDVERSPKFYVPSSERKRLSKIAAEYLTHQPATDGVGLIFQREIVDPSSPALEWWVRDEDQFHWQEFDNDPSSPRFYDYEQLEWFRGGFGAEARTIAGPYIDYLGVDEYITTWTIPLIVGLQTVGVVGMDLKVDTLEKCLIPILRKAPNSRAALVNEGGRVIVSTIGPYGSGALIESAPTGYALKPLNVADMHLQLLVEES</sequence>
<keyword evidence="2" id="KW-1185">Reference proteome</keyword>
<proteinExistence type="predicted"/>
<dbReference type="Proteomes" id="UP001501461">
    <property type="component" value="Unassembled WGS sequence"/>
</dbReference>
<evidence type="ECO:0000313" key="2">
    <source>
        <dbReference type="Proteomes" id="UP001501461"/>
    </source>
</evidence>
<dbReference type="RefSeq" id="WP_343956186.1">
    <property type="nucleotide sequence ID" value="NZ_BAAAMN010000010.1"/>
</dbReference>
<dbReference type="Gene3D" id="3.30.450.20">
    <property type="entry name" value="PAS domain"/>
    <property type="match status" value="1"/>
</dbReference>
<gene>
    <name evidence="1" type="ORF">GCM10009720_06780</name>
</gene>
<evidence type="ECO:0000313" key="1">
    <source>
        <dbReference type="EMBL" id="GAA2029513.1"/>
    </source>
</evidence>
<name>A0ABN2U6J6_9MICC</name>
<protein>
    <recommendedName>
        <fullName evidence="3">Cache domain-containing protein</fullName>
    </recommendedName>
</protein>
<accession>A0ABN2U6J6</accession>
<dbReference type="CDD" id="cd12913">
    <property type="entry name" value="PDC1_MCP_like"/>
    <property type="match status" value="1"/>
</dbReference>